<dbReference type="Gene3D" id="3.40.50.1820">
    <property type="entry name" value="alpha/beta hydrolase"/>
    <property type="match status" value="1"/>
</dbReference>
<feature type="compositionally biased region" description="Low complexity" evidence="1">
    <location>
        <begin position="200"/>
        <end position="215"/>
    </location>
</feature>
<dbReference type="InterPro" id="IPR029058">
    <property type="entry name" value="AB_hydrolase_fold"/>
</dbReference>
<organism evidence="3">
    <name type="scientific">Oryza sativa subsp. japonica</name>
    <name type="common">Rice</name>
    <dbReference type="NCBI Taxonomy" id="39947"/>
    <lineage>
        <taxon>Eukaryota</taxon>
        <taxon>Viridiplantae</taxon>
        <taxon>Streptophyta</taxon>
        <taxon>Embryophyta</taxon>
        <taxon>Tracheophyta</taxon>
        <taxon>Spermatophyta</taxon>
        <taxon>Magnoliopsida</taxon>
        <taxon>Liliopsida</taxon>
        <taxon>Poales</taxon>
        <taxon>Poaceae</taxon>
        <taxon>BOP clade</taxon>
        <taxon>Oryzoideae</taxon>
        <taxon>Oryzeae</taxon>
        <taxon>Oryzinae</taxon>
        <taxon>Oryza</taxon>
        <taxon>Oryza sativa</taxon>
    </lineage>
</organism>
<sequence>MGWREQWRWCLVVAVEGVRGDEANSNSYTMSGHGGSDGLHGDVPSLDYVVEDTLLMKYIIIFKQDVLLGKIVLENPGVLCFLLGHSTGGAVVLKASLFPHIRAKLEGIILTSPALQRATSAAGRLPPQPGCLRSPPQPGRLRSPPAPGRHAPQRREDHRRLLHGETRPRRHRHPPVERRAMEEAVAGDSAQRKEEKKKAATAAATRMRAEGATPAAGPPPLTSLPAARGGESRRWRLRLAERSEEEGRRPPDLCLPAPAGASSPVPTRRPPCRLAR</sequence>
<proteinExistence type="predicted"/>
<dbReference type="InterPro" id="IPR022742">
    <property type="entry name" value="Hydrolase_4"/>
</dbReference>
<feature type="region of interest" description="Disordered" evidence="1">
    <location>
        <begin position="119"/>
        <end position="276"/>
    </location>
</feature>
<dbReference type="AlphaFoldDB" id="Q5JKI8"/>
<evidence type="ECO:0000259" key="2">
    <source>
        <dbReference type="Pfam" id="PF12146"/>
    </source>
</evidence>
<dbReference type="Proteomes" id="UP000817658">
    <property type="component" value="Chromosome 1"/>
</dbReference>
<protein>
    <submittedName>
        <fullName evidence="3">Monoglyceride lipase isoform 2-like</fullName>
    </submittedName>
</protein>
<feature type="compositionally biased region" description="Basic and acidic residues" evidence="1">
    <location>
        <begin position="230"/>
        <end position="251"/>
    </location>
</feature>
<evidence type="ECO:0000313" key="3">
    <source>
        <dbReference type="EMBL" id="BAD88021.1"/>
    </source>
</evidence>
<dbReference type="SUPFAM" id="SSF53474">
    <property type="entry name" value="alpha/beta-Hydrolases"/>
    <property type="match status" value="1"/>
</dbReference>
<dbReference type="Pfam" id="PF12146">
    <property type="entry name" value="Hydrolase_4"/>
    <property type="match status" value="1"/>
</dbReference>
<dbReference type="EMBL" id="AP004073">
    <property type="protein sequence ID" value="BAD88021.1"/>
    <property type="molecule type" value="Genomic_DNA"/>
</dbReference>
<feature type="compositionally biased region" description="Basic and acidic residues" evidence="1">
    <location>
        <begin position="153"/>
        <end position="167"/>
    </location>
</feature>
<reference evidence="3" key="1">
    <citation type="journal article" date="2002" name="Nature">
        <title>The genome sequence and structure of rice chromosome 1.</title>
        <authorList>
            <person name="Sasaki T."/>
            <person name="Matsumoto T."/>
            <person name="Yamamoto K."/>
            <person name="Sakata K."/>
            <person name="Baba T."/>
            <person name="Katayose Y."/>
            <person name="Wu J."/>
            <person name="Niimura Y."/>
            <person name="Cheng Z."/>
            <person name="Nagamura Y."/>
            <person name="Antonio B.A."/>
            <person name="Kanamori H."/>
            <person name="Hosokawa S."/>
            <person name="Masukawa M."/>
            <person name="Arikawa K."/>
            <person name="Chiden Y."/>
            <person name="Hayashi M."/>
            <person name="Okamoto M."/>
            <person name="Ando T."/>
            <person name="Aoki H."/>
            <person name="Arita K."/>
            <person name="Hamada M."/>
            <person name="Harada C."/>
            <person name="Hijishita S."/>
            <person name="Honda M."/>
            <person name="Ichikawa Y."/>
            <person name="Idonuma A."/>
            <person name="Iijima M."/>
            <person name="Ikeda M."/>
            <person name="Ikeno M."/>
            <person name="Itoh S."/>
            <person name="Itoh T."/>
            <person name="Itoh Y."/>
            <person name="Itoh Y."/>
            <person name="Iwabuchi A."/>
            <person name="Kamiya K."/>
            <person name="Karasawa W."/>
            <person name="Katagiri S."/>
            <person name="Kikuta A."/>
            <person name="Kobayashi N."/>
            <person name="Kono I."/>
            <person name="Machita K."/>
            <person name="Maehara T."/>
            <person name="Mizuno H."/>
            <person name="Mizubayashi T."/>
            <person name="Mukai Y."/>
            <person name="Nagasaki H."/>
            <person name="Nakashima M."/>
            <person name="Nakama Y."/>
            <person name="Nakamichi Y."/>
            <person name="Nakamura M."/>
            <person name="Namiki N."/>
            <person name="Negishi M."/>
            <person name="Ohta I."/>
            <person name="Ono N."/>
            <person name="Saji S."/>
            <person name="Sakai K."/>
            <person name="Shibata M."/>
            <person name="Shimokawa T."/>
            <person name="Shomura A."/>
            <person name="Song J."/>
            <person name="Takazaki Y."/>
            <person name="Terasawa K."/>
            <person name="Tsuji K."/>
            <person name="Waki K."/>
            <person name="Yamagata H."/>
            <person name="Yamane H."/>
            <person name="Yoshiki S."/>
            <person name="Yoshihara R."/>
            <person name="Yukawa K."/>
            <person name="Zhong H."/>
            <person name="Iwama H."/>
            <person name="Endo T."/>
            <person name="Ito H."/>
            <person name="Hahn J.H."/>
            <person name="Kim H.I."/>
            <person name="Eun M.Y."/>
            <person name="Yano M."/>
            <person name="Jiang J."/>
            <person name="Gojobori T."/>
        </authorList>
    </citation>
    <scope>NUCLEOTIDE SEQUENCE [LARGE SCALE GENOMIC DNA]</scope>
</reference>
<name>Q5JKI8_ORYSJ</name>
<gene>
    <name evidence="3" type="primary">P0614D08.30</name>
</gene>
<dbReference type="ESTHER" id="orysa-Q4VWY7">
    <property type="family name" value="Monoglyceridelipase_lysophospholip"/>
</dbReference>
<dbReference type="PANTHER" id="PTHR11614">
    <property type="entry name" value="PHOSPHOLIPASE-RELATED"/>
    <property type="match status" value="1"/>
</dbReference>
<feature type="domain" description="Serine aminopeptidase S33" evidence="2">
    <location>
        <begin position="30"/>
        <end position="119"/>
    </location>
</feature>
<dbReference type="InterPro" id="IPR051044">
    <property type="entry name" value="MAG_DAG_Lipase"/>
</dbReference>
<evidence type="ECO:0000256" key="1">
    <source>
        <dbReference type="SAM" id="MobiDB-lite"/>
    </source>
</evidence>
<accession>Q5JKI8</accession>